<reference evidence="1 2" key="1">
    <citation type="journal article" date="2011" name="Stand. Genomic Sci.">
        <title>Complete genome sequence of the filamentous gliding predatory bacterium Herpetosiphon aurantiacus type strain (114-95(T)).</title>
        <authorList>
            <person name="Kiss H."/>
            <person name="Nett M."/>
            <person name="Domin N."/>
            <person name="Martin K."/>
            <person name="Maresca J.A."/>
            <person name="Copeland A."/>
            <person name="Lapidus A."/>
            <person name="Lucas S."/>
            <person name="Berry K.W."/>
            <person name="Glavina Del Rio T."/>
            <person name="Dalin E."/>
            <person name="Tice H."/>
            <person name="Pitluck S."/>
            <person name="Richardson P."/>
            <person name="Bruce D."/>
            <person name="Goodwin L."/>
            <person name="Han C."/>
            <person name="Detter J.C."/>
            <person name="Schmutz J."/>
            <person name="Brettin T."/>
            <person name="Land M."/>
            <person name="Hauser L."/>
            <person name="Kyrpides N.C."/>
            <person name="Ivanova N."/>
            <person name="Goker M."/>
            <person name="Woyke T."/>
            <person name="Klenk H.P."/>
            <person name="Bryant D.A."/>
        </authorList>
    </citation>
    <scope>NUCLEOTIDE SEQUENCE [LARGE SCALE GENOMIC DNA]</scope>
    <source>
        <strain evidence="2">ATCC 23779 / DSM 785 / 114-95</strain>
    </source>
</reference>
<proteinExistence type="predicted"/>
<dbReference type="InParanoid" id="A9B7Q9"/>
<dbReference type="Gene3D" id="3.40.50.150">
    <property type="entry name" value="Vaccinia Virus protein VP39"/>
    <property type="match status" value="1"/>
</dbReference>
<dbReference type="Proteomes" id="UP000000787">
    <property type="component" value="Chromosome"/>
</dbReference>
<organism evidence="1 2">
    <name type="scientific">Herpetosiphon aurantiacus (strain ATCC 23779 / DSM 785 / 114-95)</name>
    <dbReference type="NCBI Taxonomy" id="316274"/>
    <lineage>
        <taxon>Bacteria</taxon>
        <taxon>Bacillati</taxon>
        <taxon>Chloroflexota</taxon>
        <taxon>Chloroflexia</taxon>
        <taxon>Herpetosiphonales</taxon>
        <taxon>Herpetosiphonaceae</taxon>
        <taxon>Herpetosiphon</taxon>
    </lineage>
</organism>
<dbReference type="BioCyc" id="HAUR316274:GHYA-1822-MONOMER"/>
<dbReference type="GO" id="GO:0032259">
    <property type="term" value="P:methylation"/>
    <property type="evidence" value="ECO:0007669"/>
    <property type="project" value="UniProtKB-KW"/>
</dbReference>
<dbReference type="InterPro" id="IPR029063">
    <property type="entry name" value="SAM-dependent_MTases_sf"/>
</dbReference>
<gene>
    <name evidence="1" type="ordered locus">Haur_1794</name>
</gene>
<dbReference type="eggNOG" id="COG2227">
    <property type="taxonomic scope" value="Bacteria"/>
</dbReference>
<dbReference type="GO" id="GO:0008168">
    <property type="term" value="F:methyltransferase activity"/>
    <property type="evidence" value="ECO:0007669"/>
    <property type="project" value="UniProtKB-KW"/>
</dbReference>
<dbReference type="AlphaFoldDB" id="A9B7Q9"/>
<dbReference type="KEGG" id="hau:Haur_1794"/>
<dbReference type="PANTHER" id="PTHR43861">
    <property type="entry name" value="TRANS-ACONITATE 2-METHYLTRANSFERASE-RELATED"/>
    <property type="match status" value="1"/>
</dbReference>
<name>A9B7Q9_HERA2</name>
<dbReference type="Pfam" id="PF13489">
    <property type="entry name" value="Methyltransf_23"/>
    <property type="match status" value="1"/>
</dbReference>
<dbReference type="HOGENOM" id="CLU_825785_0_0_0"/>
<dbReference type="STRING" id="316274.Haur_1794"/>
<keyword evidence="1" id="KW-0489">Methyltransferase</keyword>
<keyword evidence="1" id="KW-0808">Transferase</keyword>
<evidence type="ECO:0000313" key="2">
    <source>
        <dbReference type="Proteomes" id="UP000000787"/>
    </source>
</evidence>
<dbReference type="CDD" id="cd02440">
    <property type="entry name" value="AdoMet_MTases"/>
    <property type="match status" value="1"/>
</dbReference>
<sequence length="336" mass="38184">MTTQFLPTEQIPGCPICQHPEARFVGHFPEPHIEEGLSVHQCLNCSIVYLNPRLTLEGIHMLEDSSEVYLYDAEQQAKAVHDREGIIAWLESMTQLKPGSILDVGCNRGYLLAAAARRGWQPFGVELSQVSAAEARQRFGLPIYSDLESLPQGQLFDLITCWHVVEHLHHPVQMLRQLGELLTPDGVVAIQVPAYRFADEYIRQGNGLHIFCASHPFHYTAETLTMVLEQAGLQVFYCDESPKYLFLTIYAAKPSRSINANQQAQLAAQREQTNQKLAWFEHDHAAIAQTLESMNAYVQHLETTLKTKNEHIAQLEQHLQTINNGRIMRILKRIKR</sequence>
<accession>A9B7Q9</accession>
<dbReference type="SUPFAM" id="SSF53335">
    <property type="entry name" value="S-adenosyl-L-methionine-dependent methyltransferases"/>
    <property type="match status" value="1"/>
</dbReference>
<dbReference type="EMBL" id="CP000875">
    <property type="protein sequence ID" value="ABX04437.1"/>
    <property type="molecule type" value="Genomic_DNA"/>
</dbReference>
<protein>
    <submittedName>
        <fullName evidence="1">Methyltransferase type 12</fullName>
    </submittedName>
</protein>
<evidence type="ECO:0000313" key="1">
    <source>
        <dbReference type="EMBL" id="ABX04437.1"/>
    </source>
</evidence>
<keyword evidence="2" id="KW-1185">Reference proteome</keyword>